<organism evidence="6 7">
    <name type="scientific">Fimbriiglobus ruber</name>
    <dbReference type="NCBI Taxonomy" id="1908690"/>
    <lineage>
        <taxon>Bacteria</taxon>
        <taxon>Pseudomonadati</taxon>
        <taxon>Planctomycetota</taxon>
        <taxon>Planctomycetia</taxon>
        <taxon>Gemmatales</taxon>
        <taxon>Gemmataceae</taxon>
        <taxon>Fimbriiglobus</taxon>
    </lineage>
</organism>
<feature type="domain" description="RNA polymerase sigma factor 70 region 4 type 2" evidence="5">
    <location>
        <begin position="145"/>
        <end position="197"/>
    </location>
</feature>
<dbReference type="SUPFAM" id="SSF88659">
    <property type="entry name" value="Sigma3 and sigma4 domains of RNA polymerase sigma factors"/>
    <property type="match status" value="1"/>
</dbReference>
<dbReference type="GO" id="GO:0006352">
    <property type="term" value="P:DNA-templated transcription initiation"/>
    <property type="evidence" value="ECO:0007669"/>
    <property type="project" value="InterPro"/>
</dbReference>
<evidence type="ECO:0000313" key="7">
    <source>
        <dbReference type="Proteomes" id="UP000214646"/>
    </source>
</evidence>
<comment type="similarity">
    <text evidence="1">Belongs to the sigma-70 factor family. ECF subfamily.</text>
</comment>
<dbReference type="InterPro" id="IPR013249">
    <property type="entry name" value="RNA_pol_sigma70_r4_t2"/>
</dbReference>
<evidence type="ECO:0000259" key="5">
    <source>
        <dbReference type="Pfam" id="PF08281"/>
    </source>
</evidence>
<evidence type="ECO:0000256" key="4">
    <source>
        <dbReference type="ARBA" id="ARBA00023163"/>
    </source>
</evidence>
<sequence>MNELDDDLRLIERARGGDDAAAGEMLVRHRARLRRMVEARLDRRIRGRVDPSDVLQDGFVDAIAKFPGYLADPKLPLFLWLRLVVGERLSKIHRDHLGAQVRDAAREVSLYLGPMPAASSAALAAHLLGKETSPTQAAVRAERLLRLQEALNALDPLDREILSLRHFEELTHVEAARVLEIQEAAAAKRYVRALKRLKDVLSAL</sequence>
<dbReference type="NCBIfam" id="TIGR02937">
    <property type="entry name" value="sigma70-ECF"/>
    <property type="match status" value="1"/>
</dbReference>
<dbReference type="Pfam" id="PF08281">
    <property type="entry name" value="Sigma70_r4_2"/>
    <property type="match status" value="1"/>
</dbReference>
<keyword evidence="3" id="KW-0731">Sigma factor</keyword>
<dbReference type="Gene3D" id="1.10.10.10">
    <property type="entry name" value="Winged helix-like DNA-binding domain superfamily/Winged helix DNA-binding domain"/>
    <property type="match status" value="1"/>
</dbReference>
<keyword evidence="4" id="KW-0804">Transcription</keyword>
<dbReference type="PANTHER" id="PTHR43133:SF51">
    <property type="entry name" value="RNA POLYMERASE SIGMA FACTOR"/>
    <property type="match status" value="1"/>
</dbReference>
<keyword evidence="7" id="KW-1185">Reference proteome</keyword>
<dbReference type="InterPro" id="IPR014284">
    <property type="entry name" value="RNA_pol_sigma-70_dom"/>
</dbReference>
<evidence type="ECO:0000256" key="2">
    <source>
        <dbReference type="ARBA" id="ARBA00023015"/>
    </source>
</evidence>
<comment type="caution">
    <text evidence="6">The sequence shown here is derived from an EMBL/GenBank/DDBJ whole genome shotgun (WGS) entry which is preliminary data.</text>
</comment>
<reference evidence="7" key="1">
    <citation type="submission" date="2017-06" db="EMBL/GenBank/DDBJ databases">
        <title>Genome analysis of Fimbriiglobus ruber SP5, the first member of the order Planctomycetales with confirmed chitinolytic capability.</title>
        <authorList>
            <person name="Ravin N.V."/>
            <person name="Rakitin A.L."/>
            <person name="Ivanova A.A."/>
            <person name="Beletsky A.V."/>
            <person name="Kulichevskaya I.S."/>
            <person name="Mardanov A.V."/>
            <person name="Dedysh S.N."/>
        </authorList>
    </citation>
    <scope>NUCLEOTIDE SEQUENCE [LARGE SCALE GENOMIC DNA]</scope>
    <source>
        <strain evidence="7">SP5</strain>
    </source>
</reference>
<dbReference type="InterPro" id="IPR013324">
    <property type="entry name" value="RNA_pol_sigma_r3/r4-like"/>
</dbReference>
<dbReference type="SUPFAM" id="SSF88946">
    <property type="entry name" value="Sigma2 domain of RNA polymerase sigma factors"/>
    <property type="match status" value="1"/>
</dbReference>
<dbReference type="EMBL" id="NIDE01000017">
    <property type="protein sequence ID" value="OWK35665.1"/>
    <property type="molecule type" value="Genomic_DNA"/>
</dbReference>
<name>A0A225DGZ1_9BACT</name>
<dbReference type="Proteomes" id="UP000214646">
    <property type="component" value="Unassembled WGS sequence"/>
</dbReference>
<evidence type="ECO:0000256" key="3">
    <source>
        <dbReference type="ARBA" id="ARBA00023082"/>
    </source>
</evidence>
<dbReference type="OrthoDB" id="276109at2"/>
<dbReference type="InterPro" id="IPR039425">
    <property type="entry name" value="RNA_pol_sigma-70-like"/>
</dbReference>
<dbReference type="InterPro" id="IPR013325">
    <property type="entry name" value="RNA_pol_sigma_r2"/>
</dbReference>
<dbReference type="GO" id="GO:0016987">
    <property type="term" value="F:sigma factor activity"/>
    <property type="evidence" value="ECO:0007669"/>
    <property type="project" value="UniProtKB-KW"/>
</dbReference>
<dbReference type="AlphaFoldDB" id="A0A225DGZ1"/>
<keyword evidence="2" id="KW-0805">Transcription regulation</keyword>
<proteinExistence type="inferred from homology"/>
<protein>
    <submittedName>
        <fullName evidence="6">RNA polymerase sigma-54 factor RpoN</fullName>
    </submittedName>
</protein>
<dbReference type="GO" id="GO:0003677">
    <property type="term" value="F:DNA binding"/>
    <property type="evidence" value="ECO:0007669"/>
    <property type="project" value="InterPro"/>
</dbReference>
<dbReference type="Gene3D" id="1.10.1740.10">
    <property type="match status" value="1"/>
</dbReference>
<evidence type="ECO:0000256" key="1">
    <source>
        <dbReference type="ARBA" id="ARBA00010641"/>
    </source>
</evidence>
<dbReference type="RefSeq" id="WP_088258829.1">
    <property type="nucleotide sequence ID" value="NZ_NIDE01000017.1"/>
</dbReference>
<dbReference type="InterPro" id="IPR036388">
    <property type="entry name" value="WH-like_DNA-bd_sf"/>
</dbReference>
<dbReference type="CDD" id="cd06171">
    <property type="entry name" value="Sigma70_r4"/>
    <property type="match status" value="1"/>
</dbReference>
<evidence type="ECO:0000313" key="6">
    <source>
        <dbReference type="EMBL" id="OWK35665.1"/>
    </source>
</evidence>
<dbReference type="PANTHER" id="PTHR43133">
    <property type="entry name" value="RNA POLYMERASE ECF-TYPE SIGMA FACTO"/>
    <property type="match status" value="1"/>
</dbReference>
<gene>
    <name evidence="6" type="ORF">FRUB_08228</name>
</gene>
<accession>A0A225DGZ1</accession>